<reference evidence="2 3" key="1">
    <citation type="submission" date="2024-08" db="EMBL/GenBank/DDBJ databases">
        <authorList>
            <person name="Lu H."/>
        </authorList>
    </citation>
    <scope>NUCLEOTIDE SEQUENCE [LARGE SCALE GENOMIC DNA]</scope>
    <source>
        <strain evidence="2 3">BYS180W</strain>
    </source>
</reference>
<proteinExistence type="predicted"/>
<sequence>MSVTRTSPRRLGLSLAVCLALMGAQSAWSGEIKPYWSSKSSGPRSEAPIDIPPSEWDLNYSRDLGFRGATGNPYVLGFEAISQYDNAALGRNFIPPDTIGAVGKTQYMATTNGSYAVFDKYTGARQQLWKDTDFWTAAGQIGGTNGDTRVMYNASNQRWIAVAFGANTKDLMVAVSNDSNALGGWKSVKFEGYAGFGFGATADYPTLAMDRNAVYIGTNNFAPLTSGGASNYRGTTLNAIPINSLFNASGPSVANMMQFNTPYNGAGSVDRGFALQGVNSNSASGPGKIVAASAFNYDNVAYTINGLSADSASGATQGDVQYLGVAAFTAPGAGRQPADVAANRRIVSTLDERISSSVYEVNGRIYSVQTVDSTADGLDESRIRYTVIDAQTFAVLAQGDIGEAGYDYYQGSLAVNSQGQVVVGYNRSGLDAATGKISFMARAFATNADGSLSQLGGELLLKESLTNDYHNGSGFGLAAVGRQRWGDYSAVSVDPEDELNFYLIGQYAREYNRPEDGHPGGTGGSRWSTWVAQVNVAQMVPEPETYALFLTGVLLLAFVRRRAD</sequence>
<feature type="chain" id="PRO_5045695105" evidence="1">
    <location>
        <begin position="30"/>
        <end position="564"/>
    </location>
</feature>
<dbReference type="EMBL" id="JBIGHZ010000004">
    <property type="protein sequence ID" value="MFG6448749.1"/>
    <property type="molecule type" value="Genomic_DNA"/>
</dbReference>
<dbReference type="NCBIfam" id="TIGR02595">
    <property type="entry name" value="PEP_CTERM"/>
    <property type="match status" value="1"/>
</dbReference>
<dbReference type="InterPro" id="IPR013424">
    <property type="entry name" value="Ice-binding_C"/>
</dbReference>
<evidence type="ECO:0000313" key="2">
    <source>
        <dbReference type="EMBL" id="MFG6448749.1"/>
    </source>
</evidence>
<keyword evidence="3" id="KW-1185">Reference proteome</keyword>
<feature type="signal peptide" evidence="1">
    <location>
        <begin position="1"/>
        <end position="29"/>
    </location>
</feature>
<gene>
    <name evidence="2" type="ORF">ACG0Z6_10935</name>
</gene>
<keyword evidence="1" id="KW-0732">Signal</keyword>
<accession>A0ABW7FWP6</accession>
<name>A0ABW7FWP6_9BURK</name>
<dbReference type="RefSeq" id="WP_394461278.1">
    <property type="nucleotide sequence ID" value="NZ_JBIGHZ010000004.1"/>
</dbReference>
<comment type="caution">
    <text evidence="2">The sequence shown here is derived from an EMBL/GenBank/DDBJ whole genome shotgun (WGS) entry which is preliminary data.</text>
</comment>
<organism evidence="2 3">
    <name type="scientific">Roseateles rivi</name>
    <dbReference type="NCBI Taxonomy" id="3299028"/>
    <lineage>
        <taxon>Bacteria</taxon>
        <taxon>Pseudomonadati</taxon>
        <taxon>Pseudomonadota</taxon>
        <taxon>Betaproteobacteria</taxon>
        <taxon>Burkholderiales</taxon>
        <taxon>Sphaerotilaceae</taxon>
        <taxon>Roseateles</taxon>
    </lineage>
</organism>
<evidence type="ECO:0000256" key="1">
    <source>
        <dbReference type="SAM" id="SignalP"/>
    </source>
</evidence>
<dbReference type="Proteomes" id="UP001606099">
    <property type="component" value="Unassembled WGS sequence"/>
</dbReference>
<protein>
    <submittedName>
        <fullName evidence="2">PEP-CTERM sorting domain-containing protein</fullName>
    </submittedName>
</protein>
<evidence type="ECO:0000313" key="3">
    <source>
        <dbReference type="Proteomes" id="UP001606099"/>
    </source>
</evidence>